<dbReference type="Pfam" id="PF00595">
    <property type="entry name" value="PDZ"/>
    <property type="match status" value="1"/>
</dbReference>
<dbReference type="PANTHER" id="PTHR24214:SF38">
    <property type="entry name" value="PDZ AND LIM DOMAIN PROTEIN ZASP-RELATED"/>
    <property type="match status" value="1"/>
</dbReference>
<keyword evidence="3" id="KW-0479">Metal-binding</keyword>
<dbReference type="GO" id="GO:0005912">
    <property type="term" value="C:adherens junction"/>
    <property type="evidence" value="ECO:0007669"/>
    <property type="project" value="TreeGrafter"/>
</dbReference>
<sequence length="568" mass="64981">MAAVVDLRLNRANADSAWGFRIVGGADFGEPLIVVKVNENSLAENAGMTVGDMIVRIGDTPTAGLTHTEAHDLLIAQGDQFVLGVRRGSMPTHIFHEEIDEEFANISKHVEESIEENYEEQYSSMVKEVERTIDEEILDEAIQRINNYNIQDTLEKRIQDQLEKAQNITDTEQIIYSNKSKVEKTQSITHGIKTDKRWSTFLVKPDNPIPKPKKQIEEEKQAGEKYKVVLQKQPSRRKRKEMQEKRVQFSENVTEVEIEKEEEIEEDSYSETIEIHHNLEVEVNVDVQEEEIVEIEEASLDYEAEEVDSQIDSKGDTSEDIEVTYPPISEIKIEASEGNTTTLEEQLIAVQKQLEALSMLPSAIQLTLDAVSKQLASIVSTKEENEMNGDISQSSSEKNERDLEEQATEEELLEERSTSEKAVAEANKDNADDSNSNIEDELEDDDLEIGEEELREILERNATPMEEREQDPYAAMTEEEKQEILREEQRRIEEEERRIKEEELKAKKQKAKEEEPEEYLPPIILPGGIRWTDPEDVMPAFKKPQMTDEEIEETIASHLEVIAGKRKG</sequence>
<keyword evidence="3" id="KW-0862">Zinc</keyword>
<dbReference type="CDD" id="cd23068">
    <property type="entry name" value="PDZ_ZASP52-like"/>
    <property type="match status" value="1"/>
</dbReference>
<keyword evidence="8" id="KW-1185">Reference proteome</keyword>
<gene>
    <name evidence="7" type="ORF">CALMAC_LOCUS11339</name>
</gene>
<evidence type="ECO:0000313" key="8">
    <source>
        <dbReference type="Proteomes" id="UP000410492"/>
    </source>
</evidence>
<evidence type="ECO:0000256" key="3">
    <source>
        <dbReference type="ARBA" id="ARBA00023038"/>
    </source>
</evidence>
<name>A0A653CS82_CALMS</name>
<protein>
    <recommendedName>
        <fullName evidence="6">PDZ domain-containing protein</fullName>
    </recommendedName>
</protein>
<reference evidence="7 8" key="1">
    <citation type="submission" date="2019-01" db="EMBL/GenBank/DDBJ databases">
        <authorList>
            <person name="Sayadi A."/>
        </authorList>
    </citation>
    <scope>NUCLEOTIDE SEQUENCE [LARGE SCALE GENOMIC DNA]</scope>
</reference>
<keyword evidence="2" id="KW-0963">Cytoplasm</keyword>
<dbReference type="AlphaFoldDB" id="A0A653CS82"/>
<evidence type="ECO:0000256" key="5">
    <source>
        <dbReference type="SAM" id="MobiDB-lite"/>
    </source>
</evidence>
<dbReference type="PANTHER" id="PTHR24214">
    <property type="entry name" value="PDZ AND LIM DOMAIN PROTEIN ZASP"/>
    <property type="match status" value="1"/>
</dbReference>
<proteinExistence type="predicted"/>
<dbReference type="GO" id="GO:0003779">
    <property type="term" value="F:actin binding"/>
    <property type="evidence" value="ECO:0007669"/>
    <property type="project" value="TreeGrafter"/>
</dbReference>
<dbReference type="PROSITE" id="PS50106">
    <property type="entry name" value="PDZ"/>
    <property type="match status" value="1"/>
</dbReference>
<organism evidence="7 8">
    <name type="scientific">Callosobruchus maculatus</name>
    <name type="common">Southern cowpea weevil</name>
    <name type="synonym">Pulse bruchid</name>
    <dbReference type="NCBI Taxonomy" id="64391"/>
    <lineage>
        <taxon>Eukaryota</taxon>
        <taxon>Metazoa</taxon>
        <taxon>Ecdysozoa</taxon>
        <taxon>Arthropoda</taxon>
        <taxon>Hexapoda</taxon>
        <taxon>Insecta</taxon>
        <taxon>Pterygota</taxon>
        <taxon>Neoptera</taxon>
        <taxon>Endopterygota</taxon>
        <taxon>Coleoptera</taxon>
        <taxon>Polyphaga</taxon>
        <taxon>Cucujiformia</taxon>
        <taxon>Chrysomeloidea</taxon>
        <taxon>Chrysomelidae</taxon>
        <taxon>Bruchinae</taxon>
        <taxon>Bruchini</taxon>
        <taxon>Callosobruchus</taxon>
    </lineage>
</organism>
<dbReference type="GO" id="GO:0030036">
    <property type="term" value="P:actin cytoskeleton organization"/>
    <property type="evidence" value="ECO:0007669"/>
    <property type="project" value="TreeGrafter"/>
</dbReference>
<feature type="region of interest" description="Disordered" evidence="5">
    <location>
        <begin position="504"/>
        <end position="531"/>
    </location>
</feature>
<dbReference type="InterPro" id="IPR036034">
    <property type="entry name" value="PDZ_sf"/>
</dbReference>
<dbReference type="SUPFAM" id="SSF50156">
    <property type="entry name" value="PDZ domain-like"/>
    <property type="match status" value="1"/>
</dbReference>
<dbReference type="GO" id="GO:0061061">
    <property type="term" value="P:muscle structure development"/>
    <property type="evidence" value="ECO:0007669"/>
    <property type="project" value="TreeGrafter"/>
</dbReference>
<evidence type="ECO:0000256" key="2">
    <source>
        <dbReference type="ARBA" id="ARBA00022490"/>
    </source>
</evidence>
<dbReference type="InterPro" id="IPR001478">
    <property type="entry name" value="PDZ"/>
</dbReference>
<comment type="subcellular location">
    <subcellularLocation>
        <location evidence="1">Cytoplasm</location>
    </subcellularLocation>
</comment>
<feature type="compositionally biased region" description="Basic and acidic residues" evidence="5">
    <location>
        <begin position="455"/>
        <end position="471"/>
    </location>
</feature>
<dbReference type="SMART" id="SM00228">
    <property type="entry name" value="PDZ"/>
    <property type="match status" value="1"/>
</dbReference>
<feature type="compositionally biased region" description="Acidic residues" evidence="5">
    <location>
        <begin position="438"/>
        <end position="454"/>
    </location>
</feature>
<feature type="coiled-coil region" evidence="4">
    <location>
        <begin position="115"/>
        <end position="171"/>
    </location>
</feature>
<dbReference type="FunFam" id="2.30.42.10:FF:000055">
    <property type="entry name" value="PDZ and LIM domain protein 3"/>
    <property type="match status" value="1"/>
</dbReference>
<keyword evidence="3" id="KW-0440">LIM domain</keyword>
<accession>A0A653CS82</accession>
<feature type="region of interest" description="Disordered" evidence="5">
    <location>
        <begin position="382"/>
        <end position="485"/>
    </location>
</feature>
<dbReference type="GO" id="GO:0051371">
    <property type="term" value="F:muscle alpha-actinin binding"/>
    <property type="evidence" value="ECO:0007669"/>
    <property type="project" value="TreeGrafter"/>
</dbReference>
<feature type="compositionally biased region" description="Acidic residues" evidence="5">
    <location>
        <begin position="402"/>
        <end position="413"/>
    </location>
</feature>
<evidence type="ECO:0000259" key="6">
    <source>
        <dbReference type="PROSITE" id="PS50106"/>
    </source>
</evidence>
<feature type="domain" description="PDZ" evidence="6">
    <location>
        <begin position="6"/>
        <end position="89"/>
    </location>
</feature>
<dbReference type="OrthoDB" id="44841at2759"/>
<dbReference type="GO" id="GO:0030018">
    <property type="term" value="C:Z disc"/>
    <property type="evidence" value="ECO:0007669"/>
    <property type="project" value="TreeGrafter"/>
</dbReference>
<feature type="compositionally biased region" description="Basic and acidic residues" evidence="5">
    <location>
        <begin position="414"/>
        <end position="431"/>
    </location>
</feature>
<dbReference type="Gene3D" id="2.30.42.10">
    <property type="match status" value="1"/>
</dbReference>
<keyword evidence="4" id="KW-0175">Coiled coil</keyword>
<evidence type="ECO:0000256" key="4">
    <source>
        <dbReference type="SAM" id="Coils"/>
    </source>
</evidence>
<dbReference type="GO" id="GO:0031941">
    <property type="term" value="C:filamentous actin"/>
    <property type="evidence" value="ECO:0007669"/>
    <property type="project" value="TreeGrafter"/>
</dbReference>
<dbReference type="EMBL" id="CAACVG010008659">
    <property type="protein sequence ID" value="VEN50666.1"/>
    <property type="molecule type" value="Genomic_DNA"/>
</dbReference>
<dbReference type="Proteomes" id="UP000410492">
    <property type="component" value="Unassembled WGS sequence"/>
</dbReference>
<feature type="coiled-coil region" evidence="4">
    <location>
        <begin position="239"/>
        <end position="305"/>
    </location>
</feature>
<evidence type="ECO:0000256" key="1">
    <source>
        <dbReference type="ARBA" id="ARBA00004496"/>
    </source>
</evidence>
<evidence type="ECO:0000313" key="7">
    <source>
        <dbReference type="EMBL" id="VEN50666.1"/>
    </source>
</evidence>
<dbReference type="InterPro" id="IPR050604">
    <property type="entry name" value="PDZ-LIM_domain"/>
</dbReference>
<dbReference type="GO" id="GO:0001725">
    <property type="term" value="C:stress fiber"/>
    <property type="evidence" value="ECO:0007669"/>
    <property type="project" value="TreeGrafter"/>
</dbReference>